<feature type="transmembrane region" description="Helical" evidence="1">
    <location>
        <begin position="20"/>
        <end position="43"/>
    </location>
</feature>
<evidence type="ECO:0000313" key="2">
    <source>
        <dbReference type="EMBL" id="GAA1418622.1"/>
    </source>
</evidence>
<dbReference type="Proteomes" id="UP001501266">
    <property type="component" value="Unassembled WGS sequence"/>
</dbReference>
<accession>A0ABN1YNC8</accession>
<feature type="transmembrane region" description="Helical" evidence="1">
    <location>
        <begin position="105"/>
        <end position="127"/>
    </location>
</feature>
<keyword evidence="3" id="KW-1185">Reference proteome</keyword>
<keyword evidence="1" id="KW-0472">Membrane</keyword>
<feature type="transmembrane region" description="Helical" evidence="1">
    <location>
        <begin position="139"/>
        <end position="160"/>
    </location>
</feature>
<evidence type="ECO:0000256" key="1">
    <source>
        <dbReference type="SAM" id="Phobius"/>
    </source>
</evidence>
<protein>
    <recommendedName>
        <fullName evidence="4">Major facilitator superfamily (MFS) profile domain-containing protein</fullName>
    </recommendedName>
</protein>
<feature type="transmembrane region" description="Helical" evidence="1">
    <location>
        <begin position="49"/>
        <end position="70"/>
    </location>
</feature>
<feature type="transmembrane region" description="Helical" evidence="1">
    <location>
        <begin position="172"/>
        <end position="193"/>
    </location>
</feature>
<name>A0ABN1YNC8_9MICO</name>
<dbReference type="EMBL" id="BAAAKK010000001">
    <property type="protein sequence ID" value="GAA1418622.1"/>
    <property type="molecule type" value="Genomic_DNA"/>
</dbReference>
<evidence type="ECO:0000313" key="3">
    <source>
        <dbReference type="Proteomes" id="UP001501266"/>
    </source>
</evidence>
<dbReference type="RefSeq" id="WP_343916941.1">
    <property type="nucleotide sequence ID" value="NZ_BAAAKK010000001.1"/>
</dbReference>
<feature type="transmembrane region" description="Helical" evidence="1">
    <location>
        <begin position="82"/>
        <end position="99"/>
    </location>
</feature>
<organism evidence="2 3">
    <name type="scientific">Agrococcus citreus</name>
    <dbReference type="NCBI Taxonomy" id="84643"/>
    <lineage>
        <taxon>Bacteria</taxon>
        <taxon>Bacillati</taxon>
        <taxon>Actinomycetota</taxon>
        <taxon>Actinomycetes</taxon>
        <taxon>Micrococcales</taxon>
        <taxon>Microbacteriaceae</taxon>
        <taxon>Agrococcus</taxon>
    </lineage>
</organism>
<reference evidence="2 3" key="1">
    <citation type="journal article" date="2019" name="Int. J. Syst. Evol. Microbiol.">
        <title>The Global Catalogue of Microorganisms (GCM) 10K type strain sequencing project: providing services to taxonomists for standard genome sequencing and annotation.</title>
        <authorList>
            <consortium name="The Broad Institute Genomics Platform"/>
            <consortium name="The Broad Institute Genome Sequencing Center for Infectious Disease"/>
            <person name="Wu L."/>
            <person name="Ma J."/>
        </authorList>
    </citation>
    <scope>NUCLEOTIDE SEQUENCE [LARGE SCALE GENOMIC DNA]</scope>
    <source>
        <strain evidence="2 3">JCM 12398</strain>
    </source>
</reference>
<keyword evidence="1" id="KW-1133">Transmembrane helix</keyword>
<gene>
    <name evidence="2" type="ORF">GCM10009640_04810</name>
</gene>
<sequence>MHDVTGSAAGSPVVRHPALAAALGALIGVTWAAALRAYMVVLADTASAFSWWTIGAVLLPGAIAGGCIGLAHALHARRARRAWLLGFAPIAFALLAMLEPGALEALLTAGLGGGAIGVALALVLGGFGLGSIGSRAGRVVGLGLALLLTAGVAATVPLIGGSDLALSTPKGAWATALAAGLLLCGILGTAIAFRPPPPMIR</sequence>
<comment type="caution">
    <text evidence="2">The sequence shown here is derived from an EMBL/GenBank/DDBJ whole genome shotgun (WGS) entry which is preliminary data.</text>
</comment>
<keyword evidence="1" id="KW-0812">Transmembrane</keyword>
<evidence type="ECO:0008006" key="4">
    <source>
        <dbReference type="Google" id="ProtNLM"/>
    </source>
</evidence>
<proteinExistence type="predicted"/>